<accession>A0A4Y2S3L5</accession>
<gene>
    <name evidence="1" type="ORF">AVEN_142439_1</name>
</gene>
<evidence type="ECO:0000313" key="2">
    <source>
        <dbReference type="Proteomes" id="UP000499080"/>
    </source>
</evidence>
<comment type="caution">
    <text evidence="1">The sequence shown here is derived from an EMBL/GenBank/DDBJ whole genome shotgun (WGS) entry which is preliminary data.</text>
</comment>
<proteinExistence type="predicted"/>
<reference evidence="1 2" key="1">
    <citation type="journal article" date="2019" name="Sci. Rep.">
        <title>Orb-weaving spider Araneus ventricosus genome elucidates the spidroin gene catalogue.</title>
        <authorList>
            <person name="Kono N."/>
            <person name="Nakamura H."/>
            <person name="Ohtoshi R."/>
            <person name="Moran D.A.P."/>
            <person name="Shinohara A."/>
            <person name="Yoshida Y."/>
            <person name="Fujiwara M."/>
            <person name="Mori M."/>
            <person name="Tomita M."/>
            <person name="Arakawa K."/>
        </authorList>
    </citation>
    <scope>NUCLEOTIDE SEQUENCE [LARGE SCALE GENOMIC DNA]</scope>
</reference>
<dbReference type="AlphaFoldDB" id="A0A4Y2S3L5"/>
<organism evidence="1 2">
    <name type="scientific">Araneus ventricosus</name>
    <name type="common">Orbweaver spider</name>
    <name type="synonym">Epeira ventricosa</name>
    <dbReference type="NCBI Taxonomy" id="182803"/>
    <lineage>
        <taxon>Eukaryota</taxon>
        <taxon>Metazoa</taxon>
        <taxon>Ecdysozoa</taxon>
        <taxon>Arthropoda</taxon>
        <taxon>Chelicerata</taxon>
        <taxon>Arachnida</taxon>
        <taxon>Araneae</taxon>
        <taxon>Araneomorphae</taxon>
        <taxon>Entelegynae</taxon>
        <taxon>Araneoidea</taxon>
        <taxon>Araneidae</taxon>
        <taxon>Araneus</taxon>
    </lineage>
</organism>
<keyword evidence="2" id="KW-1185">Reference proteome</keyword>
<dbReference type="EMBL" id="BGPR01019520">
    <property type="protein sequence ID" value="GBN82186.1"/>
    <property type="molecule type" value="Genomic_DNA"/>
</dbReference>
<name>A0A4Y2S3L5_ARAVE</name>
<dbReference type="Proteomes" id="UP000499080">
    <property type="component" value="Unassembled WGS sequence"/>
</dbReference>
<sequence length="158" mass="18353">MTTVYKTENNSATPEMMQFRSFLALFLGKCGITSVWQPCSQSDWPRRFENRSRWSPFHPRREPHSYGCFKRRGQQSSDSKKNSISQMAGSFRNCFLPRFSRILRRFFVLRDKVKKRVCIVAGSFPNIGRQFKKPAGVTSPKLSRILLNNLSFPLPLRG</sequence>
<evidence type="ECO:0000313" key="1">
    <source>
        <dbReference type="EMBL" id="GBN82186.1"/>
    </source>
</evidence>
<protein>
    <submittedName>
        <fullName evidence="1">Uncharacterized protein</fullName>
    </submittedName>
</protein>